<evidence type="ECO:0000256" key="2">
    <source>
        <dbReference type="ARBA" id="ARBA00022691"/>
    </source>
</evidence>
<dbReference type="GO" id="GO:0008757">
    <property type="term" value="F:S-adenosylmethionine-dependent methyltransferase activity"/>
    <property type="evidence" value="ECO:0007669"/>
    <property type="project" value="UniProtKB-ARBA"/>
</dbReference>
<dbReference type="GO" id="GO:0008170">
    <property type="term" value="F:N-methyltransferase activity"/>
    <property type="evidence" value="ECO:0007669"/>
    <property type="project" value="UniProtKB-ARBA"/>
</dbReference>
<dbReference type="InterPro" id="IPR002052">
    <property type="entry name" value="DNA_methylase_N6_adenine_CS"/>
</dbReference>
<dbReference type="InterPro" id="IPR007848">
    <property type="entry name" value="Small_mtfrase_dom"/>
</dbReference>
<dbReference type="InterPro" id="IPR029063">
    <property type="entry name" value="SAM-dependent_MTases_sf"/>
</dbReference>
<dbReference type="CDD" id="cd02440">
    <property type="entry name" value="AdoMet_MTases"/>
    <property type="match status" value="1"/>
</dbReference>
<dbReference type="PROSITE" id="PS00092">
    <property type="entry name" value="N6_MTASE"/>
    <property type="match status" value="1"/>
</dbReference>
<dbReference type="GO" id="GO:0003676">
    <property type="term" value="F:nucleic acid binding"/>
    <property type="evidence" value="ECO:0007669"/>
    <property type="project" value="InterPro"/>
</dbReference>
<dbReference type="PANTHER" id="PTHR47739:SF1">
    <property type="entry name" value="TRNA1(VAL) (ADENINE(37)-N6)-METHYLTRANSFERASE"/>
    <property type="match status" value="1"/>
</dbReference>
<evidence type="ECO:0000259" key="3">
    <source>
        <dbReference type="Pfam" id="PF05175"/>
    </source>
</evidence>
<sequence length="251" mass="29042">MEIKPKENETLTPFIRGKLQVIQSKEGYRFNVDSVFLASFVNIPDRKSNLIDLGTGSGIILLLLSLKYKNINLFGVELQETLFSQAWRNIQLNKVKAQLFKGDIREIRRIFKPETFDHVVFNPPYHTPEKEVEPTEKNIARYEIEGKLRDFIKAAGYLLKQKGKLFLIFPSTKLSSVISLLIEREIQPKRYRFVHPTREEKATHILVEGVKGGKAGGEIIEKPLIVYEDPYKKIYTPEVEFLLEKFSEVES</sequence>
<name>A0A285N0P5_9AQUI</name>
<reference evidence="5" key="1">
    <citation type="submission" date="2017-09" db="EMBL/GenBank/DDBJ databases">
        <authorList>
            <person name="Varghese N."/>
            <person name="Submissions S."/>
        </authorList>
    </citation>
    <scope>NUCLEOTIDE SEQUENCE [LARGE SCALE GENOMIC DNA]</scope>
    <source>
        <strain evidence="5">DSM 15103</strain>
    </source>
</reference>
<dbReference type="AlphaFoldDB" id="A0A285N0P5"/>
<dbReference type="GO" id="GO:0032259">
    <property type="term" value="P:methylation"/>
    <property type="evidence" value="ECO:0007669"/>
    <property type="project" value="UniProtKB-KW"/>
</dbReference>
<keyword evidence="1 4" id="KW-0808">Transferase</keyword>
<proteinExistence type="predicted"/>
<dbReference type="Pfam" id="PF05175">
    <property type="entry name" value="MTS"/>
    <property type="match status" value="1"/>
</dbReference>
<evidence type="ECO:0000256" key="1">
    <source>
        <dbReference type="ARBA" id="ARBA00022603"/>
    </source>
</evidence>
<dbReference type="OrthoDB" id="9777257at2"/>
<evidence type="ECO:0000313" key="4">
    <source>
        <dbReference type="EMBL" id="SNZ03019.1"/>
    </source>
</evidence>
<dbReference type="SUPFAM" id="SSF53335">
    <property type="entry name" value="S-adenosyl-L-methionine-dependent methyltransferases"/>
    <property type="match status" value="1"/>
</dbReference>
<dbReference type="RefSeq" id="WP_096999469.1">
    <property type="nucleotide sequence ID" value="NZ_OBEI01000001.1"/>
</dbReference>
<gene>
    <name evidence="4" type="ORF">SAMN06265182_0270</name>
</gene>
<dbReference type="EMBL" id="OBEI01000001">
    <property type="protein sequence ID" value="SNZ03019.1"/>
    <property type="molecule type" value="Genomic_DNA"/>
</dbReference>
<organism evidence="4 5">
    <name type="scientific">Persephonella hydrogeniphila</name>
    <dbReference type="NCBI Taxonomy" id="198703"/>
    <lineage>
        <taxon>Bacteria</taxon>
        <taxon>Pseudomonadati</taxon>
        <taxon>Aquificota</taxon>
        <taxon>Aquificia</taxon>
        <taxon>Aquificales</taxon>
        <taxon>Hydrogenothermaceae</taxon>
        <taxon>Persephonella</taxon>
    </lineage>
</organism>
<keyword evidence="2" id="KW-0949">S-adenosyl-L-methionine</keyword>
<keyword evidence="1 4" id="KW-0489">Methyltransferase</keyword>
<dbReference type="Proteomes" id="UP000219036">
    <property type="component" value="Unassembled WGS sequence"/>
</dbReference>
<protein>
    <submittedName>
        <fullName evidence="4">tRNA1(Val) A37 N6-methylase TrmN6</fullName>
    </submittedName>
</protein>
<evidence type="ECO:0000313" key="5">
    <source>
        <dbReference type="Proteomes" id="UP000219036"/>
    </source>
</evidence>
<feature type="domain" description="Methyltransferase small" evidence="3">
    <location>
        <begin position="37"/>
        <end position="169"/>
    </location>
</feature>
<accession>A0A285N0P5</accession>
<dbReference type="Gene3D" id="3.40.50.150">
    <property type="entry name" value="Vaccinia Virus protein VP39"/>
    <property type="match status" value="1"/>
</dbReference>
<keyword evidence="5" id="KW-1185">Reference proteome</keyword>
<dbReference type="InterPro" id="IPR050210">
    <property type="entry name" value="tRNA_Adenine-N(6)_MTase"/>
</dbReference>
<dbReference type="PANTHER" id="PTHR47739">
    <property type="entry name" value="TRNA1(VAL) (ADENINE(37)-N6)-METHYLTRANSFERASE"/>
    <property type="match status" value="1"/>
</dbReference>